<dbReference type="Pfam" id="PF14543">
    <property type="entry name" value="TAXi_N"/>
    <property type="match status" value="1"/>
</dbReference>
<dbReference type="GO" id="GO:0006508">
    <property type="term" value="P:proteolysis"/>
    <property type="evidence" value="ECO:0007669"/>
    <property type="project" value="InterPro"/>
</dbReference>
<dbReference type="GO" id="GO:0004190">
    <property type="term" value="F:aspartic-type endopeptidase activity"/>
    <property type="evidence" value="ECO:0007669"/>
    <property type="project" value="InterPro"/>
</dbReference>
<feature type="active site" evidence="2">
    <location>
        <position position="347"/>
    </location>
</feature>
<organism evidence="6 7">
    <name type="scientific">Papaver somniferum</name>
    <name type="common">Opium poppy</name>
    <dbReference type="NCBI Taxonomy" id="3469"/>
    <lineage>
        <taxon>Eukaryota</taxon>
        <taxon>Viridiplantae</taxon>
        <taxon>Streptophyta</taxon>
        <taxon>Embryophyta</taxon>
        <taxon>Tracheophyta</taxon>
        <taxon>Spermatophyta</taxon>
        <taxon>Magnoliopsida</taxon>
        <taxon>Ranunculales</taxon>
        <taxon>Papaveraceae</taxon>
        <taxon>Papaveroideae</taxon>
        <taxon>Papaver</taxon>
    </lineage>
</organism>
<evidence type="ECO:0000256" key="2">
    <source>
        <dbReference type="PIRSR" id="PIRSR601461-1"/>
    </source>
</evidence>
<dbReference type="PROSITE" id="PS00141">
    <property type="entry name" value="ASP_PROTEASE"/>
    <property type="match status" value="1"/>
</dbReference>
<dbReference type="EMBL" id="CM010722">
    <property type="protein sequence ID" value="RZC74319.1"/>
    <property type="molecule type" value="Genomic_DNA"/>
</dbReference>
<dbReference type="InterPro" id="IPR032861">
    <property type="entry name" value="TAXi_N"/>
</dbReference>
<dbReference type="InterPro" id="IPR001969">
    <property type="entry name" value="Aspartic_peptidase_AS"/>
</dbReference>
<feature type="chain" id="PRO_5021496449" description="Peptidase A1 domain-containing protein" evidence="4">
    <location>
        <begin position="25"/>
        <end position="468"/>
    </location>
</feature>
<dbReference type="PANTHER" id="PTHR13683:SF809">
    <property type="entry name" value="PEPTIDASE A1 DOMAIN-CONTAINING PROTEIN"/>
    <property type="match status" value="1"/>
</dbReference>
<evidence type="ECO:0000313" key="6">
    <source>
        <dbReference type="EMBL" id="RZC74319.1"/>
    </source>
</evidence>
<dbReference type="InterPro" id="IPR001461">
    <property type="entry name" value="Aspartic_peptidase_A1"/>
</dbReference>
<evidence type="ECO:0000256" key="1">
    <source>
        <dbReference type="ARBA" id="ARBA00007447"/>
    </source>
</evidence>
<accession>A0A4Y7KQU0</accession>
<dbReference type="PANTHER" id="PTHR13683">
    <property type="entry name" value="ASPARTYL PROTEASES"/>
    <property type="match status" value="1"/>
</dbReference>
<reference evidence="6 7" key="1">
    <citation type="journal article" date="2018" name="Science">
        <title>The opium poppy genome and morphinan production.</title>
        <authorList>
            <person name="Guo L."/>
            <person name="Winzer T."/>
            <person name="Yang X."/>
            <person name="Li Y."/>
            <person name="Ning Z."/>
            <person name="He Z."/>
            <person name="Teodor R."/>
            <person name="Lu Y."/>
            <person name="Bowser T.A."/>
            <person name="Graham I.A."/>
            <person name="Ye K."/>
        </authorList>
    </citation>
    <scope>NUCLEOTIDE SEQUENCE [LARGE SCALE GENOMIC DNA]</scope>
    <source>
        <strain evidence="7">cv. HN1</strain>
        <tissue evidence="6">Leaves</tissue>
    </source>
</reference>
<evidence type="ECO:0000259" key="5">
    <source>
        <dbReference type="PROSITE" id="PS51767"/>
    </source>
</evidence>
<dbReference type="PROSITE" id="PS51767">
    <property type="entry name" value="PEPTIDASE_A1"/>
    <property type="match status" value="1"/>
</dbReference>
<dbReference type="FunFam" id="2.40.70.10:FF:000031">
    <property type="entry name" value="Aspartyl protease AED1"/>
    <property type="match status" value="1"/>
</dbReference>
<keyword evidence="4" id="KW-0732">Signal</keyword>
<dbReference type="Proteomes" id="UP000316621">
    <property type="component" value="Chromosome 8"/>
</dbReference>
<dbReference type="InterPro" id="IPR021109">
    <property type="entry name" value="Peptidase_aspartic_dom_sf"/>
</dbReference>
<proteinExistence type="inferred from homology"/>
<dbReference type="Pfam" id="PF14541">
    <property type="entry name" value="TAXi_C"/>
    <property type="match status" value="1"/>
</dbReference>
<comment type="similarity">
    <text evidence="1">Belongs to the peptidase A1 family.</text>
</comment>
<feature type="domain" description="Peptidase A1" evidence="5">
    <location>
        <begin position="127"/>
        <end position="463"/>
    </location>
</feature>
<dbReference type="AlphaFoldDB" id="A0A4Y7KQU0"/>
<sequence>MGLVLCVVFSYLLFLATAPNSSSGDEGQSIKTCSHKLQEDLHHINNSGIHLTLHKVHGPCSPLSASQPLINILNHDEQRVRSLNSRLTKSTITTTSSSKSQKSVPRLKPKSINIPLKPGSALNTGNYYINMGLGTPSKSYPMIVDTGSSLTWLQCQPCQVYCHSQLGPIFAPTASGTYKPVTCSAAECTGLEAATLNPSACSKKNVCIYQASYGDSSYSIGYLSSDVLSLGPSENLNGFVYGCGQDNDGLFGKAAGLIGLSRNKLSMLTQVSSKYGNVFSYCLPTSASTGTLSIGKTAYDPTNYKFTPMLTDPRDSTLYFLRLTAITVAGYPIAVAADKYQTSTIIDSGTVITRLPASIYAALKVAFAKGMSKYATAPAFSILDTCFKASSAGIVVPPVSMVFSGGADMKLSAQNVVIEVETGTTCLAFAGSDDDTGVAIIGNLQQETFKVAYDVTNSKIGFAAGGCT</sequence>
<feature type="region of interest" description="Disordered" evidence="3">
    <location>
        <begin position="89"/>
        <end position="110"/>
    </location>
</feature>
<feature type="compositionally biased region" description="Low complexity" evidence="3">
    <location>
        <begin position="89"/>
        <end position="103"/>
    </location>
</feature>
<dbReference type="Gene3D" id="2.40.70.10">
    <property type="entry name" value="Acid Proteases"/>
    <property type="match status" value="2"/>
</dbReference>
<protein>
    <recommendedName>
        <fullName evidence="5">Peptidase A1 domain-containing protein</fullName>
    </recommendedName>
</protein>
<gene>
    <name evidence="6" type="ORF">C5167_049797</name>
</gene>
<name>A0A4Y7KQU0_PAPSO</name>
<keyword evidence="7" id="KW-1185">Reference proteome</keyword>
<evidence type="ECO:0000256" key="3">
    <source>
        <dbReference type="SAM" id="MobiDB-lite"/>
    </source>
</evidence>
<dbReference type="InterPro" id="IPR033873">
    <property type="entry name" value="CND41-like"/>
</dbReference>
<feature type="active site" evidence="2">
    <location>
        <position position="145"/>
    </location>
</feature>
<dbReference type="OMA" id="FLYGCGQ"/>
<feature type="signal peptide" evidence="4">
    <location>
        <begin position="1"/>
        <end position="24"/>
    </location>
</feature>
<dbReference type="Gramene" id="RZC74319">
    <property type="protein sequence ID" value="RZC74319"/>
    <property type="gene ID" value="C5167_049797"/>
</dbReference>
<dbReference type="InterPro" id="IPR032799">
    <property type="entry name" value="TAXi_C"/>
</dbReference>
<evidence type="ECO:0000313" key="7">
    <source>
        <dbReference type="Proteomes" id="UP000316621"/>
    </source>
</evidence>
<dbReference type="CDD" id="cd05472">
    <property type="entry name" value="cnd41_like"/>
    <property type="match status" value="1"/>
</dbReference>
<dbReference type="InterPro" id="IPR033121">
    <property type="entry name" value="PEPTIDASE_A1"/>
</dbReference>
<dbReference type="OrthoDB" id="2747330at2759"/>
<dbReference type="SUPFAM" id="SSF50630">
    <property type="entry name" value="Acid proteases"/>
    <property type="match status" value="1"/>
</dbReference>
<evidence type="ECO:0000256" key="4">
    <source>
        <dbReference type="SAM" id="SignalP"/>
    </source>
</evidence>
<dbReference type="FunFam" id="2.40.70.10:FF:000013">
    <property type="entry name" value="Aspartyl protease AED1"/>
    <property type="match status" value="1"/>
</dbReference>